<dbReference type="Proteomes" id="UP000014760">
    <property type="component" value="Unassembled WGS sequence"/>
</dbReference>
<protein>
    <recommendedName>
        <fullName evidence="6">Transmembrane protein</fullName>
    </recommendedName>
</protein>
<reference evidence="5" key="1">
    <citation type="submission" date="2012-12" db="EMBL/GenBank/DDBJ databases">
        <authorList>
            <person name="Hellsten U."/>
            <person name="Grimwood J."/>
            <person name="Chapman J.A."/>
            <person name="Shapiro H."/>
            <person name="Aerts A."/>
            <person name="Otillar R.P."/>
            <person name="Terry A.Y."/>
            <person name="Boore J.L."/>
            <person name="Simakov O."/>
            <person name="Marletaz F."/>
            <person name="Cho S.-J."/>
            <person name="Edsinger-Gonzales E."/>
            <person name="Havlak P."/>
            <person name="Kuo D.-H."/>
            <person name="Larsson T."/>
            <person name="Lv J."/>
            <person name="Arendt D."/>
            <person name="Savage R."/>
            <person name="Osoegawa K."/>
            <person name="de Jong P."/>
            <person name="Lindberg D.R."/>
            <person name="Seaver E.C."/>
            <person name="Weisblat D.A."/>
            <person name="Putnam N.H."/>
            <person name="Grigoriev I.V."/>
            <person name="Rokhsar D.S."/>
        </authorList>
    </citation>
    <scope>NUCLEOTIDE SEQUENCE</scope>
    <source>
        <strain evidence="5">I ESC-2004</strain>
    </source>
</reference>
<evidence type="ECO:0000313" key="5">
    <source>
        <dbReference type="Proteomes" id="UP000014760"/>
    </source>
</evidence>
<sequence>MDTTIAPLDTVTSALLDDSDESALFAAVVSLGVVAGLIVICCLASGIKAIRDRSDIKKRRLISKEERTKRAIDDFEEHSPPDKDDHNGNLENGSNSLRSKSNGVTSGSINGVVAAAMVHQESEGKSNGQVDSARETAQNGVANGSAGTGDEERITPTEDGEEKGEDNTAFNGGLRDDWNP</sequence>
<keyword evidence="2" id="KW-0472">Membrane</keyword>
<feature type="region of interest" description="Disordered" evidence="1">
    <location>
        <begin position="117"/>
        <end position="180"/>
    </location>
</feature>
<feature type="compositionally biased region" description="Polar residues" evidence="1">
    <location>
        <begin position="89"/>
        <end position="105"/>
    </location>
</feature>
<evidence type="ECO:0000256" key="2">
    <source>
        <dbReference type="SAM" id="Phobius"/>
    </source>
</evidence>
<feature type="transmembrane region" description="Helical" evidence="2">
    <location>
        <begin position="23"/>
        <end position="50"/>
    </location>
</feature>
<feature type="compositionally biased region" description="Polar residues" evidence="1">
    <location>
        <begin position="125"/>
        <end position="142"/>
    </location>
</feature>
<reference evidence="4" key="3">
    <citation type="submission" date="2015-06" db="UniProtKB">
        <authorList>
            <consortium name="EnsemblMetazoa"/>
        </authorList>
    </citation>
    <scope>IDENTIFICATION</scope>
</reference>
<evidence type="ECO:0008006" key="6">
    <source>
        <dbReference type="Google" id="ProtNLM"/>
    </source>
</evidence>
<name>R7TV10_CAPTE</name>
<gene>
    <name evidence="3" type="ORF">CAPTEDRAFT_226904</name>
</gene>
<keyword evidence="2" id="KW-0812">Transmembrane</keyword>
<organism evidence="3">
    <name type="scientific">Capitella teleta</name>
    <name type="common">Polychaete worm</name>
    <dbReference type="NCBI Taxonomy" id="283909"/>
    <lineage>
        <taxon>Eukaryota</taxon>
        <taxon>Metazoa</taxon>
        <taxon>Spiralia</taxon>
        <taxon>Lophotrochozoa</taxon>
        <taxon>Annelida</taxon>
        <taxon>Polychaeta</taxon>
        <taxon>Sedentaria</taxon>
        <taxon>Scolecida</taxon>
        <taxon>Capitellidae</taxon>
        <taxon>Capitella</taxon>
    </lineage>
</organism>
<keyword evidence="2" id="KW-1133">Transmembrane helix</keyword>
<evidence type="ECO:0000313" key="3">
    <source>
        <dbReference type="EMBL" id="ELT94830.1"/>
    </source>
</evidence>
<dbReference type="EMBL" id="AMQN01012097">
    <property type="status" value="NOT_ANNOTATED_CDS"/>
    <property type="molecule type" value="Genomic_DNA"/>
</dbReference>
<dbReference type="HOGENOM" id="CLU_1497638_0_0_1"/>
<feature type="compositionally biased region" description="Basic and acidic residues" evidence="1">
    <location>
        <begin position="71"/>
        <end position="88"/>
    </location>
</feature>
<evidence type="ECO:0000256" key="1">
    <source>
        <dbReference type="SAM" id="MobiDB-lite"/>
    </source>
</evidence>
<dbReference type="EMBL" id="KB309293">
    <property type="protein sequence ID" value="ELT94830.1"/>
    <property type="molecule type" value="Genomic_DNA"/>
</dbReference>
<proteinExistence type="predicted"/>
<dbReference type="AlphaFoldDB" id="R7TV10"/>
<accession>R7TV10</accession>
<dbReference type="EnsemblMetazoa" id="CapteT226904">
    <property type="protein sequence ID" value="CapteP226904"/>
    <property type="gene ID" value="CapteG226904"/>
</dbReference>
<keyword evidence="5" id="KW-1185">Reference proteome</keyword>
<feature type="region of interest" description="Disordered" evidence="1">
    <location>
        <begin position="71"/>
        <end position="105"/>
    </location>
</feature>
<evidence type="ECO:0000313" key="4">
    <source>
        <dbReference type="EnsemblMetazoa" id="CapteP226904"/>
    </source>
</evidence>
<reference evidence="3 5" key="2">
    <citation type="journal article" date="2013" name="Nature">
        <title>Insights into bilaterian evolution from three spiralian genomes.</title>
        <authorList>
            <person name="Simakov O."/>
            <person name="Marletaz F."/>
            <person name="Cho S.J."/>
            <person name="Edsinger-Gonzales E."/>
            <person name="Havlak P."/>
            <person name="Hellsten U."/>
            <person name="Kuo D.H."/>
            <person name="Larsson T."/>
            <person name="Lv J."/>
            <person name="Arendt D."/>
            <person name="Savage R."/>
            <person name="Osoegawa K."/>
            <person name="de Jong P."/>
            <person name="Grimwood J."/>
            <person name="Chapman J.A."/>
            <person name="Shapiro H."/>
            <person name="Aerts A."/>
            <person name="Otillar R.P."/>
            <person name="Terry A.Y."/>
            <person name="Boore J.L."/>
            <person name="Grigoriev I.V."/>
            <person name="Lindberg D.R."/>
            <person name="Seaver E.C."/>
            <person name="Weisblat D.A."/>
            <person name="Putnam N.H."/>
            <person name="Rokhsar D.S."/>
        </authorList>
    </citation>
    <scope>NUCLEOTIDE SEQUENCE</scope>
    <source>
        <strain evidence="3 5">I ESC-2004</strain>
    </source>
</reference>